<feature type="region of interest" description="Disordered" evidence="1">
    <location>
        <begin position="146"/>
        <end position="166"/>
    </location>
</feature>
<reference evidence="2 3" key="1">
    <citation type="submission" date="2015-10" db="EMBL/GenBank/DDBJ databases">
        <title>Full genome of DAOMC 229536 Phialocephala scopiformis, a fungal endophyte of spruce producing the potent anti-insectan compound rugulosin.</title>
        <authorList>
            <consortium name="DOE Joint Genome Institute"/>
            <person name="Walker A.K."/>
            <person name="Frasz S.L."/>
            <person name="Seifert K.A."/>
            <person name="Miller J.D."/>
            <person name="Mondo S.J."/>
            <person name="Labutti K."/>
            <person name="Lipzen A."/>
            <person name="Dockter R."/>
            <person name="Kennedy M."/>
            <person name="Grigoriev I.V."/>
            <person name="Spatafora J.W."/>
        </authorList>
    </citation>
    <scope>NUCLEOTIDE SEQUENCE [LARGE SCALE GENOMIC DNA]</scope>
    <source>
        <strain evidence="2 3">CBS 120377</strain>
    </source>
</reference>
<evidence type="ECO:0000313" key="2">
    <source>
        <dbReference type="EMBL" id="KUJ14962.1"/>
    </source>
</evidence>
<dbReference type="GeneID" id="28814923"/>
<dbReference type="Proteomes" id="UP000070700">
    <property type="component" value="Unassembled WGS sequence"/>
</dbReference>
<dbReference type="AlphaFoldDB" id="A0A194X581"/>
<gene>
    <name evidence="2" type="ORF">LY89DRAFT_126299</name>
</gene>
<evidence type="ECO:0000256" key="1">
    <source>
        <dbReference type="SAM" id="MobiDB-lite"/>
    </source>
</evidence>
<dbReference type="EMBL" id="KQ947419">
    <property type="protein sequence ID" value="KUJ14962.1"/>
    <property type="molecule type" value="Genomic_DNA"/>
</dbReference>
<keyword evidence="3" id="KW-1185">Reference proteome</keyword>
<name>A0A194X581_MOLSC</name>
<dbReference type="KEGG" id="psco:LY89DRAFT_126299"/>
<organism evidence="2 3">
    <name type="scientific">Mollisia scopiformis</name>
    <name type="common">Conifer needle endophyte fungus</name>
    <name type="synonym">Phialocephala scopiformis</name>
    <dbReference type="NCBI Taxonomy" id="149040"/>
    <lineage>
        <taxon>Eukaryota</taxon>
        <taxon>Fungi</taxon>
        <taxon>Dikarya</taxon>
        <taxon>Ascomycota</taxon>
        <taxon>Pezizomycotina</taxon>
        <taxon>Leotiomycetes</taxon>
        <taxon>Helotiales</taxon>
        <taxon>Mollisiaceae</taxon>
        <taxon>Mollisia</taxon>
    </lineage>
</organism>
<protein>
    <submittedName>
        <fullName evidence="2">Uncharacterized protein</fullName>
    </submittedName>
</protein>
<dbReference type="RefSeq" id="XP_018069317.1">
    <property type="nucleotide sequence ID" value="XM_018205197.1"/>
</dbReference>
<accession>A0A194X581</accession>
<proteinExistence type="predicted"/>
<evidence type="ECO:0000313" key="3">
    <source>
        <dbReference type="Proteomes" id="UP000070700"/>
    </source>
</evidence>
<sequence>MHPRLNSYLLKLTIYQPSSHHEMKLTSMTTIPAGTTTESSLLLPSPNTPQCPSNLSSRNNIQLKTKHIDPLFHLKAPLSASFGINLTSIRTIPAPSFLPPLSPINSPLPRIFKSSKSPLIQIATQWNHGNYPPRSLHQIPQMSHRPTHHILGTPKHRNPRLSDAPLLEKKGKLCPSYPEMES</sequence>
<dbReference type="InParanoid" id="A0A194X581"/>